<accession>A0A0C9XNE3</accession>
<reference evidence="1 2" key="1">
    <citation type="submission" date="2014-04" db="EMBL/GenBank/DDBJ databases">
        <authorList>
            <consortium name="DOE Joint Genome Institute"/>
            <person name="Kuo A."/>
            <person name="Kohler A."/>
            <person name="Nagy L.G."/>
            <person name="Floudas D."/>
            <person name="Copeland A."/>
            <person name="Barry K.W."/>
            <person name="Cichocki N."/>
            <person name="Veneault-Fourrey C."/>
            <person name="LaButti K."/>
            <person name="Lindquist E.A."/>
            <person name="Lipzen A."/>
            <person name="Lundell T."/>
            <person name="Morin E."/>
            <person name="Murat C."/>
            <person name="Sun H."/>
            <person name="Tunlid A."/>
            <person name="Henrissat B."/>
            <person name="Grigoriev I.V."/>
            <person name="Hibbett D.S."/>
            <person name="Martin F."/>
            <person name="Nordberg H.P."/>
            <person name="Cantor M.N."/>
            <person name="Hua S.X."/>
        </authorList>
    </citation>
    <scope>NUCLEOTIDE SEQUENCE [LARGE SCALE GENOMIC DNA]</scope>
    <source>
        <strain evidence="1 2">LaAM-08-1</strain>
    </source>
</reference>
<keyword evidence="2" id="KW-1185">Reference proteome</keyword>
<evidence type="ECO:0000313" key="1">
    <source>
        <dbReference type="EMBL" id="KIJ97507.1"/>
    </source>
</evidence>
<protein>
    <submittedName>
        <fullName evidence="1">Unplaced genomic scaffold K443scaffold_156, whole genome shotgun sequence</fullName>
    </submittedName>
</protein>
<dbReference type="HOGENOM" id="CLU_969990_0_0_1"/>
<evidence type="ECO:0000313" key="2">
    <source>
        <dbReference type="Proteomes" id="UP000054477"/>
    </source>
</evidence>
<organism evidence="1 2">
    <name type="scientific">Laccaria amethystina LaAM-08-1</name>
    <dbReference type="NCBI Taxonomy" id="1095629"/>
    <lineage>
        <taxon>Eukaryota</taxon>
        <taxon>Fungi</taxon>
        <taxon>Dikarya</taxon>
        <taxon>Basidiomycota</taxon>
        <taxon>Agaricomycotina</taxon>
        <taxon>Agaricomycetes</taxon>
        <taxon>Agaricomycetidae</taxon>
        <taxon>Agaricales</taxon>
        <taxon>Agaricineae</taxon>
        <taxon>Hydnangiaceae</taxon>
        <taxon>Laccaria</taxon>
    </lineage>
</organism>
<name>A0A0C9XNE3_9AGAR</name>
<gene>
    <name evidence="1" type="ORF">K443DRAFT_9847</name>
</gene>
<dbReference type="EMBL" id="KN838691">
    <property type="protein sequence ID" value="KIJ97507.1"/>
    <property type="molecule type" value="Genomic_DNA"/>
</dbReference>
<dbReference type="AlphaFoldDB" id="A0A0C9XNE3"/>
<proteinExistence type="predicted"/>
<sequence>MLVLYCPRHIPTGRTLSGLKDTSPSTPGFRDGLELMGLVNTLPTHFQRFTTGEKCFPNGLFSSNVRVPFPSKWVHKDGLRVAPNPLALLEANAATPRRQNPTLPEWWHQWVVTQFSNSPDLLSFSSVSDYLRFFRQDCPTPPILQPNCELNPICNVLMHTTLLCSRTFLLSLSFRFRPLHRLGRLVFHRVHKPDFWIPRTCSFHSFGGGSERHDTQLEHAGLHGPLGIGVDLSKHQKIKEFVRAELAMGRKRGFEGCGGGLKGATEYGRYDEYWMLRNDGSRYNLEG</sequence>
<dbReference type="Proteomes" id="UP000054477">
    <property type="component" value="Unassembled WGS sequence"/>
</dbReference>
<reference evidence="2" key="2">
    <citation type="submission" date="2015-01" db="EMBL/GenBank/DDBJ databases">
        <title>Evolutionary Origins and Diversification of the Mycorrhizal Mutualists.</title>
        <authorList>
            <consortium name="DOE Joint Genome Institute"/>
            <consortium name="Mycorrhizal Genomics Consortium"/>
            <person name="Kohler A."/>
            <person name="Kuo A."/>
            <person name="Nagy L.G."/>
            <person name="Floudas D."/>
            <person name="Copeland A."/>
            <person name="Barry K.W."/>
            <person name="Cichocki N."/>
            <person name="Veneault-Fourrey C."/>
            <person name="LaButti K."/>
            <person name="Lindquist E.A."/>
            <person name="Lipzen A."/>
            <person name="Lundell T."/>
            <person name="Morin E."/>
            <person name="Murat C."/>
            <person name="Riley R."/>
            <person name="Ohm R."/>
            <person name="Sun H."/>
            <person name="Tunlid A."/>
            <person name="Henrissat B."/>
            <person name="Grigoriev I.V."/>
            <person name="Hibbett D.S."/>
            <person name="Martin F."/>
        </authorList>
    </citation>
    <scope>NUCLEOTIDE SEQUENCE [LARGE SCALE GENOMIC DNA]</scope>
    <source>
        <strain evidence="2">LaAM-08-1</strain>
    </source>
</reference>